<evidence type="ECO:0000313" key="2">
    <source>
        <dbReference type="Proteomes" id="UP001164459"/>
    </source>
</evidence>
<protein>
    <submittedName>
        <fullName evidence="1">Uncharacterized protein</fullName>
    </submittedName>
</protein>
<gene>
    <name evidence="1" type="ORF">O0S08_37285</name>
</gene>
<dbReference type="RefSeq" id="WP_269034229.1">
    <property type="nucleotide sequence ID" value="NZ_CP114040.1"/>
</dbReference>
<accession>A0ABY7GY87</accession>
<dbReference type="EMBL" id="CP114040">
    <property type="protein sequence ID" value="WAS91870.1"/>
    <property type="molecule type" value="Genomic_DNA"/>
</dbReference>
<name>A0ABY7GY87_9BACT</name>
<proteinExistence type="predicted"/>
<keyword evidence="2" id="KW-1185">Reference proteome</keyword>
<organism evidence="1 2">
    <name type="scientific">Nannocystis punicea</name>
    <dbReference type="NCBI Taxonomy" id="2995304"/>
    <lineage>
        <taxon>Bacteria</taxon>
        <taxon>Pseudomonadati</taxon>
        <taxon>Myxococcota</taxon>
        <taxon>Polyangia</taxon>
        <taxon>Nannocystales</taxon>
        <taxon>Nannocystaceae</taxon>
        <taxon>Nannocystis</taxon>
    </lineage>
</organism>
<sequence>MEIARFVLLVTGCATCAPPDYHHPPKRRKENMFAAHTEHQDAIIIASCGESVEGAIEAAIREVTDPNGRHRDLHFKTFEVLNVQGMIDSNGAGKTGHVEKYQVVLRVFGAHRGQNGQQVGKK</sequence>
<reference evidence="1" key="1">
    <citation type="submission" date="2022-11" db="EMBL/GenBank/DDBJ databases">
        <title>Minimal conservation of predation-associated metabolite biosynthetic gene clusters underscores biosynthetic potential of Myxococcota including descriptions for ten novel species: Archangium lansinium sp. nov., Myxococcus landrumus sp. nov., Nannocystis bai.</title>
        <authorList>
            <person name="Ahearne A."/>
            <person name="Stevens C."/>
            <person name="Dowd S."/>
        </authorList>
    </citation>
    <scope>NUCLEOTIDE SEQUENCE</scope>
    <source>
        <strain evidence="1">Fl3</strain>
    </source>
</reference>
<dbReference type="Proteomes" id="UP001164459">
    <property type="component" value="Chromosome"/>
</dbReference>
<evidence type="ECO:0000313" key="1">
    <source>
        <dbReference type="EMBL" id="WAS91870.1"/>
    </source>
</evidence>